<accession>A0AA41W1N9</accession>
<dbReference type="InterPro" id="IPR032675">
    <property type="entry name" value="LRR_dom_sf"/>
</dbReference>
<evidence type="ECO:0000259" key="1">
    <source>
        <dbReference type="PROSITE" id="PS50181"/>
    </source>
</evidence>
<dbReference type="PANTHER" id="PTHR38926">
    <property type="entry name" value="F-BOX DOMAIN CONTAINING PROTEIN, EXPRESSED"/>
    <property type="match status" value="1"/>
</dbReference>
<dbReference type="PANTHER" id="PTHR38926:SF2">
    <property type="entry name" value="F-BOX_LRR-REPEAT PROTEIN 21-RELATED"/>
    <property type="match status" value="1"/>
</dbReference>
<dbReference type="AlphaFoldDB" id="A0AA41W1N9"/>
<gene>
    <name evidence="2" type="ORF">MKW94_011742</name>
</gene>
<protein>
    <recommendedName>
        <fullName evidence="1">F-box domain-containing protein</fullName>
    </recommendedName>
</protein>
<dbReference type="PROSITE" id="PS50181">
    <property type="entry name" value="FBOX"/>
    <property type="match status" value="1"/>
</dbReference>
<dbReference type="InterPro" id="IPR001611">
    <property type="entry name" value="Leu-rich_rpt"/>
</dbReference>
<dbReference type="Pfam" id="PF12937">
    <property type="entry name" value="F-box-like"/>
    <property type="match status" value="1"/>
</dbReference>
<sequence length="270" mass="31094">MDYIMHNNHTAISTEEPASSEKVRNWLELPYDVLSLIFLKLGVIHILFRAQSVCSLWRNFSKEPLLFRSIDMRHMRKILDILDRNMYNMEKMAREAVDRSCGQFVEFSMAGITPELLAYIAENSGELRCLRIVSSNQVNSDALVNVAKKAVMLEELEISDCSFSGDKLDMLKTVGNACPQLKSFRLNWSPQIAYDDEAVAIAENKPELRHLQLFGNRLTNVGLRAILDGCRHLESLDLRQCLFVKLRMDLLKIFRDRHIKFKLSLVSLED</sequence>
<dbReference type="Gene3D" id="3.80.10.10">
    <property type="entry name" value="Ribonuclease Inhibitor"/>
    <property type="match status" value="1"/>
</dbReference>
<dbReference type="CDD" id="cd22164">
    <property type="entry name" value="F-box_AtSKIP19-like"/>
    <property type="match status" value="1"/>
</dbReference>
<feature type="domain" description="F-box" evidence="1">
    <location>
        <begin position="23"/>
        <end position="70"/>
    </location>
</feature>
<evidence type="ECO:0000313" key="2">
    <source>
        <dbReference type="EMBL" id="MCL7051517.1"/>
    </source>
</evidence>
<keyword evidence="3" id="KW-1185">Reference proteome</keyword>
<dbReference type="SUPFAM" id="SSF52047">
    <property type="entry name" value="RNI-like"/>
    <property type="match status" value="1"/>
</dbReference>
<dbReference type="Pfam" id="PF13516">
    <property type="entry name" value="LRR_6"/>
    <property type="match status" value="1"/>
</dbReference>
<proteinExistence type="predicted"/>
<dbReference type="Gene3D" id="1.20.1280.50">
    <property type="match status" value="1"/>
</dbReference>
<dbReference type="InterPro" id="IPR036047">
    <property type="entry name" value="F-box-like_dom_sf"/>
</dbReference>
<comment type="caution">
    <text evidence="2">The sequence shown here is derived from an EMBL/GenBank/DDBJ whole genome shotgun (WGS) entry which is preliminary data.</text>
</comment>
<dbReference type="Proteomes" id="UP001177140">
    <property type="component" value="Unassembled WGS sequence"/>
</dbReference>
<name>A0AA41W1N9_PAPNU</name>
<dbReference type="InterPro" id="IPR001810">
    <property type="entry name" value="F-box_dom"/>
</dbReference>
<organism evidence="2 3">
    <name type="scientific">Papaver nudicaule</name>
    <name type="common">Iceland poppy</name>
    <dbReference type="NCBI Taxonomy" id="74823"/>
    <lineage>
        <taxon>Eukaryota</taxon>
        <taxon>Viridiplantae</taxon>
        <taxon>Streptophyta</taxon>
        <taxon>Embryophyta</taxon>
        <taxon>Tracheophyta</taxon>
        <taxon>Spermatophyta</taxon>
        <taxon>Magnoliopsida</taxon>
        <taxon>Ranunculales</taxon>
        <taxon>Papaveraceae</taxon>
        <taxon>Papaveroideae</taxon>
        <taxon>Papaver</taxon>
    </lineage>
</organism>
<evidence type="ECO:0000313" key="3">
    <source>
        <dbReference type="Proteomes" id="UP001177140"/>
    </source>
</evidence>
<dbReference type="SUPFAM" id="SSF81383">
    <property type="entry name" value="F-box domain"/>
    <property type="match status" value="1"/>
</dbReference>
<dbReference type="EMBL" id="JAJJMA010339350">
    <property type="protein sequence ID" value="MCL7051517.1"/>
    <property type="molecule type" value="Genomic_DNA"/>
</dbReference>
<reference evidence="2" key="1">
    <citation type="submission" date="2022-03" db="EMBL/GenBank/DDBJ databases">
        <title>A functionally conserved STORR gene fusion in Papaver species that diverged 16.8 million years ago.</title>
        <authorList>
            <person name="Catania T."/>
        </authorList>
    </citation>
    <scope>NUCLEOTIDE SEQUENCE</scope>
    <source>
        <strain evidence="2">S-191538</strain>
    </source>
</reference>